<evidence type="ECO:0000313" key="2">
    <source>
        <dbReference type="Proteomes" id="UP001162992"/>
    </source>
</evidence>
<organism evidence="1 2">
    <name type="scientific">Diphasiastrum complanatum</name>
    <name type="common">Issler's clubmoss</name>
    <name type="synonym">Lycopodium complanatum</name>
    <dbReference type="NCBI Taxonomy" id="34168"/>
    <lineage>
        <taxon>Eukaryota</taxon>
        <taxon>Viridiplantae</taxon>
        <taxon>Streptophyta</taxon>
        <taxon>Embryophyta</taxon>
        <taxon>Tracheophyta</taxon>
        <taxon>Lycopodiopsida</taxon>
        <taxon>Lycopodiales</taxon>
        <taxon>Lycopodiaceae</taxon>
        <taxon>Lycopodioideae</taxon>
        <taxon>Diphasiastrum</taxon>
    </lineage>
</organism>
<accession>A0ACC2AY04</accession>
<dbReference type="EMBL" id="CM055109">
    <property type="protein sequence ID" value="KAJ7522408.1"/>
    <property type="molecule type" value="Genomic_DNA"/>
</dbReference>
<gene>
    <name evidence="1" type="ORF">O6H91_18G009300</name>
</gene>
<comment type="caution">
    <text evidence="1">The sequence shown here is derived from an EMBL/GenBank/DDBJ whole genome shotgun (WGS) entry which is preliminary data.</text>
</comment>
<reference evidence="2" key="1">
    <citation type="journal article" date="2024" name="Proc. Natl. Acad. Sci. U.S.A.">
        <title>Extraordinary preservation of gene collinearity over three hundred million years revealed in homosporous lycophytes.</title>
        <authorList>
            <person name="Li C."/>
            <person name="Wickell D."/>
            <person name="Kuo L.Y."/>
            <person name="Chen X."/>
            <person name="Nie B."/>
            <person name="Liao X."/>
            <person name="Peng D."/>
            <person name="Ji J."/>
            <person name="Jenkins J."/>
            <person name="Williams M."/>
            <person name="Shu S."/>
            <person name="Plott C."/>
            <person name="Barry K."/>
            <person name="Rajasekar S."/>
            <person name="Grimwood J."/>
            <person name="Han X."/>
            <person name="Sun S."/>
            <person name="Hou Z."/>
            <person name="He W."/>
            <person name="Dai G."/>
            <person name="Sun C."/>
            <person name="Schmutz J."/>
            <person name="Leebens-Mack J.H."/>
            <person name="Li F.W."/>
            <person name="Wang L."/>
        </authorList>
    </citation>
    <scope>NUCLEOTIDE SEQUENCE [LARGE SCALE GENOMIC DNA]</scope>
    <source>
        <strain evidence="2">cv. PW_Plant_1</strain>
    </source>
</reference>
<protein>
    <submittedName>
        <fullName evidence="1">Uncharacterized protein</fullName>
    </submittedName>
</protein>
<dbReference type="Proteomes" id="UP001162992">
    <property type="component" value="Chromosome 18"/>
</dbReference>
<proteinExistence type="predicted"/>
<sequence length="209" mass="23699">MEDYPFDSSFHSMPIDVLGLDMAFDCEQYKEPAYNKKRERAPIEGEYHNKSMVTSKGTTGNKDKRPKKLLELTQQHSSQPQATWKPDLPVKSETSQEQQPKEQESGSGNAYDVKRTPAPYCSCTGENQQCYRWGTGGWQSACCTTLISVHPLPMNPKKRGSRVAGRKMSAGAFHKLLERMVLEGWDASCPIDLKDHWAKHGTNRYVTRK</sequence>
<evidence type="ECO:0000313" key="1">
    <source>
        <dbReference type="EMBL" id="KAJ7522408.1"/>
    </source>
</evidence>
<name>A0ACC2AY04_DIPCM</name>
<keyword evidence="2" id="KW-1185">Reference proteome</keyword>